<name>A0A0V0XSF2_TRIPS</name>
<proteinExistence type="predicted"/>
<dbReference type="EMBL" id="JYDU01000153">
    <property type="protein sequence ID" value="KRX90878.1"/>
    <property type="molecule type" value="Genomic_DNA"/>
</dbReference>
<protein>
    <submittedName>
        <fullName evidence="1">Uncharacterized protein</fullName>
    </submittedName>
</protein>
<comment type="caution">
    <text evidence="1">The sequence shown here is derived from an EMBL/GenBank/DDBJ whole genome shotgun (WGS) entry which is preliminary data.</text>
</comment>
<evidence type="ECO:0000313" key="1">
    <source>
        <dbReference type="EMBL" id="KRX90878.1"/>
    </source>
</evidence>
<reference evidence="1 2" key="1">
    <citation type="submission" date="2015-01" db="EMBL/GenBank/DDBJ databases">
        <title>Evolution of Trichinella species and genotypes.</title>
        <authorList>
            <person name="Korhonen P.K."/>
            <person name="Edoardo P."/>
            <person name="Giuseppe L.R."/>
            <person name="Gasser R.B."/>
        </authorList>
    </citation>
    <scope>NUCLEOTIDE SEQUENCE [LARGE SCALE GENOMIC DNA]</scope>
    <source>
        <strain evidence="1">ISS141</strain>
    </source>
</reference>
<evidence type="ECO:0000313" key="2">
    <source>
        <dbReference type="Proteomes" id="UP000054815"/>
    </source>
</evidence>
<accession>A0A0V0XSF2</accession>
<dbReference type="AlphaFoldDB" id="A0A0V0XSF2"/>
<gene>
    <name evidence="1" type="ORF">T4E_730</name>
</gene>
<sequence length="60" mass="6738">MDRLWDCEKFDKLAMHGRRKSTTNSSSTNKATTIGTMPCRQTLASVTIELIGKLLSSMQF</sequence>
<organism evidence="1 2">
    <name type="scientific">Trichinella pseudospiralis</name>
    <name type="common">Parasitic roundworm</name>
    <dbReference type="NCBI Taxonomy" id="6337"/>
    <lineage>
        <taxon>Eukaryota</taxon>
        <taxon>Metazoa</taxon>
        <taxon>Ecdysozoa</taxon>
        <taxon>Nematoda</taxon>
        <taxon>Enoplea</taxon>
        <taxon>Dorylaimia</taxon>
        <taxon>Trichinellida</taxon>
        <taxon>Trichinellidae</taxon>
        <taxon>Trichinella</taxon>
    </lineage>
</organism>
<dbReference type="Proteomes" id="UP000054815">
    <property type="component" value="Unassembled WGS sequence"/>
</dbReference>